<name>A0A094J823_9GAMM</name>
<dbReference type="eggNOG" id="ENOG5030A6S">
    <property type="taxonomic scope" value="Bacteria"/>
</dbReference>
<gene>
    <name evidence="1" type="ORF">IDAT_08390</name>
</gene>
<protein>
    <recommendedName>
        <fullName evidence="3">Toxin co-regulated pilus biosynthesis protein Q C-terminal domain-containing protein</fullName>
    </recommendedName>
</protein>
<dbReference type="Proteomes" id="UP000053718">
    <property type="component" value="Unassembled WGS sequence"/>
</dbReference>
<reference evidence="1 2" key="1">
    <citation type="submission" date="2014-06" db="EMBL/GenBank/DDBJ databases">
        <title>Draft genome sequence of Idiomarina sp. MCCC 1A10513.</title>
        <authorList>
            <person name="Du J."/>
            <person name="Lai Q."/>
            <person name="Shao Z."/>
        </authorList>
    </citation>
    <scope>NUCLEOTIDE SEQUENCE [LARGE SCALE GENOMIC DNA]</scope>
    <source>
        <strain evidence="1 2">MCCC 1A10513</strain>
    </source>
</reference>
<evidence type="ECO:0008006" key="3">
    <source>
        <dbReference type="Google" id="ProtNLM"/>
    </source>
</evidence>
<dbReference type="RefSeq" id="WP_034732691.1">
    <property type="nucleotide sequence ID" value="NZ_JPIN01000007.1"/>
</dbReference>
<proteinExistence type="predicted"/>
<sequence>MSSLLWLFISLLGAKDTAPSVCQPFNTSFERPAQRQLPTTVAEPEQVINAVTVLLEPGLLQPQIESLLLQHFQVDKVYWQASPHFRWATAYQLEADSYNSALTQILKPFGLQLTLYANRSAVVSMRTERSS</sequence>
<evidence type="ECO:0000313" key="2">
    <source>
        <dbReference type="Proteomes" id="UP000053718"/>
    </source>
</evidence>
<comment type="caution">
    <text evidence="1">The sequence shown here is derived from an EMBL/GenBank/DDBJ whole genome shotgun (WGS) entry which is preliminary data.</text>
</comment>
<dbReference type="EMBL" id="JPIN01000007">
    <property type="protein sequence ID" value="KFZ28741.1"/>
    <property type="molecule type" value="Genomic_DNA"/>
</dbReference>
<keyword evidence="2" id="KW-1185">Reference proteome</keyword>
<evidence type="ECO:0000313" key="1">
    <source>
        <dbReference type="EMBL" id="KFZ28741.1"/>
    </source>
</evidence>
<organism evidence="1 2">
    <name type="scientific">Pseudidiomarina atlantica</name>
    <dbReference type="NCBI Taxonomy" id="1517416"/>
    <lineage>
        <taxon>Bacteria</taxon>
        <taxon>Pseudomonadati</taxon>
        <taxon>Pseudomonadota</taxon>
        <taxon>Gammaproteobacteria</taxon>
        <taxon>Alteromonadales</taxon>
        <taxon>Idiomarinaceae</taxon>
        <taxon>Pseudidiomarina</taxon>
    </lineage>
</organism>
<accession>A0A094J823</accession>
<dbReference type="AlphaFoldDB" id="A0A094J823"/>
<dbReference type="OrthoDB" id="6238689at2"/>
<dbReference type="STRING" id="1517416.IDAT_08390"/>